<dbReference type="Pfam" id="PF12756">
    <property type="entry name" value="zf-C2H2_2"/>
    <property type="match status" value="2"/>
</dbReference>
<dbReference type="AlphaFoldDB" id="A0A0L0BVY7"/>
<evidence type="ECO:0000256" key="4">
    <source>
        <dbReference type="ARBA" id="ARBA00034119"/>
    </source>
</evidence>
<organism evidence="8 9">
    <name type="scientific">Lucilia cuprina</name>
    <name type="common">Green bottle fly</name>
    <name type="synonym">Australian sheep blowfly</name>
    <dbReference type="NCBI Taxonomy" id="7375"/>
    <lineage>
        <taxon>Eukaryota</taxon>
        <taxon>Metazoa</taxon>
        <taxon>Ecdysozoa</taxon>
        <taxon>Arthropoda</taxon>
        <taxon>Hexapoda</taxon>
        <taxon>Insecta</taxon>
        <taxon>Pterygota</taxon>
        <taxon>Neoptera</taxon>
        <taxon>Endopterygota</taxon>
        <taxon>Diptera</taxon>
        <taxon>Brachycera</taxon>
        <taxon>Muscomorpha</taxon>
        <taxon>Oestroidea</taxon>
        <taxon>Calliphoridae</taxon>
        <taxon>Luciliinae</taxon>
        <taxon>Lucilia</taxon>
    </lineage>
</organism>
<name>A0A0L0BVY7_LUCCU</name>
<feature type="compositionally biased region" description="Low complexity" evidence="6">
    <location>
        <begin position="272"/>
        <end position="293"/>
    </location>
</feature>
<dbReference type="PROSITE" id="PS00028">
    <property type="entry name" value="ZINC_FINGER_C2H2_1"/>
    <property type="match status" value="2"/>
</dbReference>
<dbReference type="InterPro" id="IPR013087">
    <property type="entry name" value="Znf_C2H2_type"/>
</dbReference>
<dbReference type="PANTHER" id="PTHR13267:SF3">
    <property type="entry name" value="ZINC FINGER PROTEIN 277"/>
    <property type="match status" value="1"/>
</dbReference>
<dbReference type="SUPFAM" id="SSF57667">
    <property type="entry name" value="beta-beta-alpha zinc fingers"/>
    <property type="match status" value="2"/>
</dbReference>
<dbReference type="SMART" id="SM00355">
    <property type="entry name" value="ZnF_C2H2"/>
    <property type="match status" value="5"/>
</dbReference>
<feature type="domain" description="C2H2-type" evidence="7">
    <location>
        <begin position="203"/>
        <end position="232"/>
    </location>
</feature>
<sequence>METSSETTNKSSILPVLTFQATSAQQNKSDNSPLTCIKCEKTFQFPQQQDDYLGHLFLSHRLVIADVGEIPLLEDYLKYWQKEFEQHELEEYCTTMLLDQLPDGSPGKNEKYYLLSDILPKDFELRTKLKKERLEKALAQHQFELTDRNFTRECLYCRDVITGLRSLYLEHLFTKHFLQLGKPENLIYIDELIGKVQDNLENLICLYCEKVFKDRVTLKEHMRKKAHKRINPNNKAYDKYFLQNYKFPDHITHTRNQQKRHKNPPKQKQPETTTAITTTTTSQRTRSASQRTADSVDFEQRFAHKSEDSDSDWSDWNGDDESVQPLNCLYCQQQSQDFSTFKQHLLQEHKVDFEALVKELNFYQKVKVVNYIRRQICLMRCVSCNGRFESQELLLKHLQEEQHFGIGSQKQWDKPEYFFPTYEDDGLLCILDDNPNDDMDDTVVRIISEDPVAQINKDAERLSLENFNFL</sequence>
<dbReference type="InterPro" id="IPR041661">
    <property type="entry name" value="ZN622/Rei1/Reh1_Znf-C2H2"/>
</dbReference>
<dbReference type="Proteomes" id="UP000037069">
    <property type="component" value="Unassembled WGS sequence"/>
</dbReference>
<feature type="region of interest" description="Disordered" evidence="6">
    <location>
        <begin position="254"/>
        <end position="297"/>
    </location>
</feature>
<evidence type="ECO:0000256" key="6">
    <source>
        <dbReference type="SAM" id="MobiDB-lite"/>
    </source>
</evidence>
<evidence type="ECO:0000256" key="1">
    <source>
        <dbReference type="ARBA" id="ARBA00022723"/>
    </source>
</evidence>
<dbReference type="PROSITE" id="PS50157">
    <property type="entry name" value="ZINC_FINGER_C2H2_2"/>
    <property type="match status" value="1"/>
</dbReference>
<proteinExistence type="inferred from homology"/>
<evidence type="ECO:0000256" key="3">
    <source>
        <dbReference type="ARBA" id="ARBA00022833"/>
    </source>
</evidence>
<comment type="caution">
    <text evidence="8">The sequence shown here is derived from an EMBL/GenBank/DDBJ whole genome shotgun (WGS) entry which is preliminary data.</text>
</comment>
<evidence type="ECO:0000259" key="7">
    <source>
        <dbReference type="PROSITE" id="PS50157"/>
    </source>
</evidence>
<dbReference type="OMA" id="WDKPEFF"/>
<feature type="compositionally biased region" description="Basic residues" evidence="6">
    <location>
        <begin position="256"/>
        <end position="265"/>
    </location>
</feature>
<dbReference type="STRING" id="7375.A0A0L0BVY7"/>
<dbReference type="InterPro" id="IPR036236">
    <property type="entry name" value="Znf_C2H2_sf"/>
</dbReference>
<protein>
    <recommendedName>
        <fullName evidence="7">C2H2-type domain-containing protein</fullName>
    </recommendedName>
</protein>
<dbReference type="EMBL" id="JRES01001254">
    <property type="protein sequence ID" value="KNC24186.1"/>
    <property type="molecule type" value="Genomic_DNA"/>
</dbReference>
<comment type="similarity">
    <text evidence="4">Belongs to the ZNF277 family.</text>
</comment>
<evidence type="ECO:0000313" key="9">
    <source>
        <dbReference type="Proteomes" id="UP000037069"/>
    </source>
</evidence>
<dbReference type="InterPro" id="IPR040048">
    <property type="entry name" value="ZNF277"/>
</dbReference>
<dbReference type="OrthoDB" id="278606at2759"/>
<keyword evidence="9" id="KW-1185">Reference proteome</keyword>
<evidence type="ECO:0000256" key="5">
    <source>
        <dbReference type="PROSITE-ProRule" id="PRU00042"/>
    </source>
</evidence>
<evidence type="ECO:0000313" key="8">
    <source>
        <dbReference type="EMBL" id="KNC24186.1"/>
    </source>
</evidence>
<keyword evidence="1" id="KW-0479">Metal-binding</keyword>
<reference evidence="8 9" key="1">
    <citation type="journal article" date="2015" name="Nat. Commun.">
        <title>Lucilia cuprina genome unlocks parasitic fly biology to underpin future interventions.</title>
        <authorList>
            <person name="Anstead C.A."/>
            <person name="Korhonen P.K."/>
            <person name="Young N.D."/>
            <person name="Hall R.S."/>
            <person name="Jex A.R."/>
            <person name="Murali S.C."/>
            <person name="Hughes D.S."/>
            <person name="Lee S.F."/>
            <person name="Perry T."/>
            <person name="Stroehlein A.J."/>
            <person name="Ansell B.R."/>
            <person name="Breugelmans B."/>
            <person name="Hofmann A."/>
            <person name="Qu J."/>
            <person name="Dugan S."/>
            <person name="Lee S.L."/>
            <person name="Chao H."/>
            <person name="Dinh H."/>
            <person name="Han Y."/>
            <person name="Doddapaneni H.V."/>
            <person name="Worley K.C."/>
            <person name="Muzny D.M."/>
            <person name="Ioannidis P."/>
            <person name="Waterhouse R.M."/>
            <person name="Zdobnov E.M."/>
            <person name="James P.J."/>
            <person name="Bagnall N.H."/>
            <person name="Kotze A.C."/>
            <person name="Gibbs R.A."/>
            <person name="Richards S."/>
            <person name="Batterham P."/>
            <person name="Gasser R.B."/>
        </authorList>
    </citation>
    <scope>NUCLEOTIDE SEQUENCE [LARGE SCALE GENOMIC DNA]</scope>
    <source>
        <strain evidence="8 9">LS</strain>
        <tissue evidence="8">Full body</tissue>
    </source>
</reference>
<dbReference type="PANTHER" id="PTHR13267">
    <property type="entry name" value="ZINC FINGER PROTEIN 277"/>
    <property type="match status" value="1"/>
</dbReference>
<accession>A0A0L0BVY7</accession>
<gene>
    <name evidence="8" type="ORF">FF38_02189</name>
</gene>
<keyword evidence="3" id="KW-0862">Zinc</keyword>
<dbReference type="GO" id="GO:0008270">
    <property type="term" value="F:zinc ion binding"/>
    <property type="evidence" value="ECO:0007669"/>
    <property type="project" value="UniProtKB-KW"/>
</dbReference>
<keyword evidence="2 5" id="KW-0863">Zinc-finger</keyword>
<evidence type="ECO:0000256" key="2">
    <source>
        <dbReference type="ARBA" id="ARBA00022771"/>
    </source>
</evidence>